<evidence type="ECO:0000256" key="2">
    <source>
        <dbReference type="ARBA" id="ARBA00022723"/>
    </source>
</evidence>
<sequence length="384" mass="44209">MLGATFLIISDEKIAEELLVKRAKIYSDRPEIRSLFDPKSTYGSMEYLPLMGRNKYWSRQRRFTHAYLTKATNNQYYGVMLFEVKRFLYRLVKNPDDFGFLLEDMASKIMCQLTWDDTSFSADENTINLSGDYEASSVIGMMALVGIFTVAGPLYYFLIAMVLHEDWLVKCQEEIDKNCNGRMPTLDDYPNLPILRACILETLRWKPNVPTGVAHELEVDDFYKGFFIAKGTRILPLDWAFLRNPEKYPDPENYHPERYLEPSWPTYGEPLTVYPTIKGLSSFGYGQRTCLGQSLTQDELLVACGGLCWGFIMRKKIDPVTGREIEIDLQASNSLLIIKPDPFQMEFMPRTDVRKAEMIAQWELAEKKDLEERAAFLSDAVAGE</sequence>
<evidence type="ECO:0000256" key="1">
    <source>
        <dbReference type="ARBA" id="ARBA00010617"/>
    </source>
</evidence>
<feature type="non-terminal residue" evidence="8">
    <location>
        <position position="1"/>
    </location>
</feature>
<protein>
    <recommendedName>
        <fullName evidence="10">Cytochrome P450</fullName>
    </recommendedName>
</protein>
<comment type="cofactor">
    <cofactor evidence="5">
        <name>heme</name>
        <dbReference type="ChEBI" id="CHEBI:30413"/>
    </cofactor>
</comment>
<feature type="transmembrane region" description="Helical" evidence="7">
    <location>
        <begin position="138"/>
        <end position="163"/>
    </location>
</feature>
<comment type="similarity">
    <text evidence="1 6">Belongs to the cytochrome P450 family.</text>
</comment>
<dbReference type="InterPro" id="IPR017972">
    <property type="entry name" value="Cyt_P450_CS"/>
</dbReference>
<evidence type="ECO:0008006" key="10">
    <source>
        <dbReference type="Google" id="ProtNLM"/>
    </source>
</evidence>
<keyword evidence="3 6" id="KW-0560">Oxidoreductase</keyword>
<dbReference type="InterPro" id="IPR036396">
    <property type="entry name" value="Cyt_P450_sf"/>
</dbReference>
<dbReference type="PROSITE" id="PS00086">
    <property type="entry name" value="CYTOCHROME_P450"/>
    <property type="match status" value="1"/>
</dbReference>
<dbReference type="InterPro" id="IPR002401">
    <property type="entry name" value="Cyt_P450_E_grp-I"/>
</dbReference>
<dbReference type="GO" id="GO:0020037">
    <property type="term" value="F:heme binding"/>
    <property type="evidence" value="ECO:0007669"/>
    <property type="project" value="InterPro"/>
</dbReference>
<proteinExistence type="inferred from homology"/>
<gene>
    <name evidence="8" type="ORF">B7463_g3033</name>
</gene>
<evidence type="ECO:0000256" key="3">
    <source>
        <dbReference type="ARBA" id="ARBA00023002"/>
    </source>
</evidence>
<keyword evidence="7" id="KW-0472">Membrane</keyword>
<dbReference type="STRING" id="5539.A0A3E2HIU2"/>
<dbReference type="PRINTS" id="PR00463">
    <property type="entry name" value="EP450I"/>
</dbReference>
<feature type="non-terminal residue" evidence="8">
    <location>
        <position position="384"/>
    </location>
</feature>
<dbReference type="InterPro" id="IPR050364">
    <property type="entry name" value="Cytochrome_P450_fung"/>
</dbReference>
<evidence type="ECO:0000256" key="7">
    <source>
        <dbReference type="SAM" id="Phobius"/>
    </source>
</evidence>
<evidence type="ECO:0000256" key="4">
    <source>
        <dbReference type="ARBA" id="ARBA00023004"/>
    </source>
</evidence>
<accession>A0A3E2HIU2</accession>
<keyword evidence="5 6" id="KW-0349">Heme</keyword>
<dbReference type="GO" id="GO:0016705">
    <property type="term" value="F:oxidoreductase activity, acting on paired donors, with incorporation or reduction of molecular oxygen"/>
    <property type="evidence" value="ECO:0007669"/>
    <property type="project" value="InterPro"/>
</dbReference>
<reference evidence="8 9" key="1">
    <citation type="submission" date="2018-05" db="EMBL/GenBank/DDBJ databases">
        <title>Draft genome sequence of Scytalidium lignicola DSM 105466, a ubiquitous saprotrophic fungus.</title>
        <authorList>
            <person name="Buettner E."/>
            <person name="Gebauer A.M."/>
            <person name="Hofrichter M."/>
            <person name="Liers C."/>
            <person name="Kellner H."/>
        </authorList>
    </citation>
    <scope>NUCLEOTIDE SEQUENCE [LARGE SCALE GENOMIC DNA]</scope>
    <source>
        <strain evidence="8 9">DSM 105466</strain>
    </source>
</reference>
<dbReference type="EMBL" id="NCSJ02000037">
    <property type="protein sequence ID" value="RFU33339.1"/>
    <property type="molecule type" value="Genomic_DNA"/>
</dbReference>
<dbReference type="SUPFAM" id="SSF48264">
    <property type="entry name" value="Cytochrome P450"/>
    <property type="match status" value="1"/>
</dbReference>
<dbReference type="Proteomes" id="UP000258309">
    <property type="component" value="Unassembled WGS sequence"/>
</dbReference>
<keyword evidence="7" id="KW-0812">Transmembrane</keyword>
<dbReference type="Pfam" id="PF00067">
    <property type="entry name" value="p450"/>
    <property type="match status" value="1"/>
</dbReference>
<keyword evidence="4 5" id="KW-0408">Iron</keyword>
<feature type="binding site" description="axial binding residue" evidence="5">
    <location>
        <position position="290"/>
    </location>
    <ligand>
        <name>heme</name>
        <dbReference type="ChEBI" id="CHEBI:30413"/>
    </ligand>
    <ligandPart>
        <name>Fe</name>
        <dbReference type="ChEBI" id="CHEBI:18248"/>
    </ligandPart>
</feature>
<evidence type="ECO:0000313" key="9">
    <source>
        <dbReference type="Proteomes" id="UP000258309"/>
    </source>
</evidence>
<dbReference type="PANTHER" id="PTHR46300">
    <property type="entry name" value="P450, PUTATIVE (EUROFUNG)-RELATED-RELATED"/>
    <property type="match status" value="1"/>
</dbReference>
<comment type="caution">
    <text evidence="8">The sequence shown here is derived from an EMBL/GenBank/DDBJ whole genome shotgun (WGS) entry which is preliminary data.</text>
</comment>
<keyword evidence="6" id="KW-0503">Monooxygenase</keyword>
<dbReference type="OrthoDB" id="1103324at2759"/>
<keyword evidence="7" id="KW-1133">Transmembrane helix</keyword>
<dbReference type="GO" id="GO:0004497">
    <property type="term" value="F:monooxygenase activity"/>
    <property type="evidence" value="ECO:0007669"/>
    <property type="project" value="UniProtKB-KW"/>
</dbReference>
<keyword evidence="9" id="KW-1185">Reference proteome</keyword>
<name>A0A3E2HIU2_SCYLI</name>
<dbReference type="InterPro" id="IPR001128">
    <property type="entry name" value="Cyt_P450"/>
</dbReference>
<dbReference type="PANTHER" id="PTHR46300:SF6">
    <property type="entry name" value="CYTOCHROME P450 2C30"/>
    <property type="match status" value="1"/>
</dbReference>
<evidence type="ECO:0000313" key="8">
    <source>
        <dbReference type="EMBL" id="RFU33339.1"/>
    </source>
</evidence>
<dbReference type="GO" id="GO:0005506">
    <property type="term" value="F:iron ion binding"/>
    <property type="evidence" value="ECO:0007669"/>
    <property type="project" value="InterPro"/>
</dbReference>
<dbReference type="Gene3D" id="1.10.630.10">
    <property type="entry name" value="Cytochrome P450"/>
    <property type="match status" value="2"/>
</dbReference>
<evidence type="ECO:0000256" key="5">
    <source>
        <dbReference type="PIRSR" id="PIRSR602401-1"/>
    </source>
</evidence>
<organism evidence="8 9">
    <name type="scientific">Scytalidium lignicola</name>
    <name type="common">Hyphomycete</name>
    <dbReference type="NCBI Taxonomy" id="5539"/>
    <lineage>
        <taxon>Eukaryota</taxon>
        <taxon>Fungi</taxon>
        <taxon>Dikarya</taxon>
        <taxon>Ascomycota</taxon>
        <taxon>Pezizomycotina</taxon>
        <taxon>Leotiomycetes</taxon>
        <taxon>Leotiomycetes incertae sedis</taxon>
        <taxon>Scytalidium</taxon>
    </lineage>
</organism>
<evidence type="ECO:0000256" key="6">
    <source>
        <dbReference type="RuleBase" id="RU000461"/>
    </source>
</evidence>
<keyword evidence="2 5" id="KW-0479">Metal-binding</keyword>
<dbReference type="AlphaFoldDB" id="A0A3E2HIU2"/>